<dbReference type="Gene3D" id="3.30.565.10">
    <property type="entry name" value="Histidine kinase-like ATPase, C-terminal domain"/>
    <property type="match status" value="1"/>
</dbReference>
<dbReference type="Pfam" id="PF00989">
    <property type="entry name" value="PAS"/>
    <property type="match status" value="1"/>
</dbReference>
<name>A0A830G0B2_9EURY</name>
<dbReference type="GO" id="GO:0004673">
    <property type="term" value="F:protein histidine kinase activity"/>
    <property type="evidence" value="ECO:0007669"/>
    <property type="project" value="UniProtKB-EC"/>
</dbReference>
<evidence type="ECO:0000256" key="6">
    <source>
        <dbReference type="ARBA" id="ARBA00022840"/>
    </source>
</evidence>
<reference evidence="11" key="3">
    <citation type="submission" date="2021-03" db="EMBL/GenBank/DDBJ databases">
        <title>Genomic Encyclopedia of Type Strains, Phase IV (KMG-IV): sequencing the most valuable type-strain genomes for metagenomic binning, comparative biology and taxonomic classification.</title>
        <authorList>
            <person name="Goeker M."/>
        </authorList>
    </citation>
    <scope>NUCLEOTIDE SEQUENCE</scope>
    <source>
        <strain evidence="11">DSM 22443</strain>
    </source>
</reference>
<keyword evidence="7" id="KW-0472">Membrane</keyword>
<proteinExistence type="predicted"/>
<accession>A0A830G0B2</accession>
<dbReference type="PRINTS" id="PR00344">
    <property type="entry name" value="BCTRLSENSOR"/>
</dbReference>
<dbReference type="EMBL" id="JAGGKO010000003">
    <property type="protein sequence ID" value="MBP1955117.1"/>
    <property type="molecule type" value="Genomic_DNA"/>
</dbReference>
<keyword evidence="7" id="KW-1133">Transmembrane helix</keyword>
<reference evidence="10" key="2">
    <citation type="submission" date="2020-09" db="EMBL/GenBank/DDBJ databases">
        <authorList>
            <person name="Sun Q."/>
            <person name="Ohkuma M."/>
        </authorList>
    </citation>
    <scope>NUCLEOTIDE SEQUENCE</scope>
    <source>
        <strain evidence="10">JCM 16108</strain>
    </source>
</reference>
<feature type="domain" description="Histidine kinase" evidence="8">
    <location>
        <begin position="349"/>
        <end position="547"/>
    </location>
</feature>
<evidence type="ECO:0000256" key="7">
    <source>
        <dbReference type="SAM" id="Phobius"/>
    </source>
</evidence>
<dbReference type="InterPro" id="IPR005467">
    <property type="entry name" value="His_kinase_dom"/>
</dbReference>
<dbReference type="InterPro" id="IPR050980">
    <property type="entry name" value="2C_sensor_his_kinase"/>
</dbReference>
<dbReference type="PANTHER" id="PTHR44936:SF10">
    <property type="entry name" value="SENSOR PROTEIN RSTB"/>
    <property type="match status" value="1"/>
</dbReference>
<keyword evidence="3" id="KW-0808">Transferase</keyword>
<dbReference type="Proteomes" id="UP000614609">
    <property type="component" value="Unassembled WGS sequence"/>
</dbReference>
<evidence type="ECO:0000259" key="9">
    <source>
        <dbReference type="PROSITE" id="PS50112"/>
    </source>
</evidence>
<keyword evidence="5 10" id="KW-0418">Kinase</keyword>
<comment type="catalytic activity">
    <reaction evidence="1">
        <text>ATP + protein L-histidine = ADP + protein N-phospho-L-histidine.</text>
        <dbReference type="EC" id="2.7.13.3"/>
    </reaction>
</comment>
<keyword evidence="4" id="KW-0547">Nucleotide-binding</keyword>
<keyword evidence="12" id="KW-1185">Reference proteome</keyword>
<gene>
    <name evidence="10" type="ORF">GCM10009017_18770</name>
    <name evidence="11" type="ORF">J2752_002029</name>
</gene>
<evidence type="ECO:0000313" key="11">
    <source>
        <dbReference type="EMBL" id="MBP1955117.1"/>
    </source>
</evidence>
<evidence type="ECO:0000256" key="3">
    <source>
        <dbReference type="ARBA" id="ARBA00022679"/>
    </source>
</evidence>
<dbReference type="Proteomes" id="UP000765891">
    <property type="component" value="Unassembled WGS sequence"/>
</dbReference>
<dbReference type="EC" id="2.7.13.3" evidence="2"/>
<feature type="transmembrane region" description="Helical" evidence="7">
    <location>
        <begin position="206"/>
        <end position="224"/>
    </location>
</feature>
<dbReference type="InterPro" id="IPR000014">
    <property type="entry name" value="PAS"/>
</dbReference>
<dbReference type="SUPFAM" id="SSF55785">
    <property type="entry name" value="PYP-like sensor domain (PAS domain)"/>
    <property type="match status" value="1"/>
</dbReference>
<reference evidence="10" key="1">
    <citation type="journal article" date="2014" name="Int. J. Syst. Evol. Microbiol.">
        <title>Complete genome sequence of Corynebacterium casei LMG S-19264T (=DSM 44701T), isolated from a smear-ripened cheese.</title>
        <authorList>
            <consortium name="US DOE Joint Genome Institute (JGI-PGF)"/>
            <person name="Walter F."/>
            <person name="Albersmeier A."/>
            <person name="Kalinowski J."/>
            <person name="Ruckert C."/>
        </authorList>
    </citation>
    <scope>NUCLEOTIDE SEQUENCE</scope>
    <source>
        <strain evidence="10">JCM 16108</strain>
    </source>
</reference>
<dbReference type="RefSeq" id="WP_209590381.1">
    <property type="nucleotide sequence ID" value="NZ_BMOO01000004.1"/>
</dbReference>
<dbReference type="CDD" id="cd00130">
    <property type="entry name" value="PAS"/>
    <property type="match status" value="1"/>
</dbReference>
<feature type="transmembrane region" description="Helical" evidence="7">
    <location>
        <begin position="175"/>
        <end position="194"/>
    </location>
</feature>
<dbReference type="SUPFAM" id="SSF55874">
    <property type="entry name" value="ATPase domain of HSP90 chaperone/DNA topoisomerase II/histidine kinase"/>
    <property type="match status" value="1"/>
</dbReference>
<sequence>MLLLTALLLVSIAVGTGAAILAWRERPKPGAFPLVALLAAQVWWSTCIVFRLRADTVPAKLQWLHLGWLGVVCVPVAWLCFALEYTGRDRYLRPRYVALLCAVPAATVALVALGGHDLLVVESHTIGANGVVRFEQGGPWYAVVAGYTYLLGLCGVAAIVELVGSDAVAFRGQGVTLLVGLAAPWVTNVAFLLGTFETAGVDPTPIAFAVSGVAYLGAITRYRLLETNPAPRRRARRLVFDGMREGAVVLDTNGNVVDANEYAVDALGITRELVLGEPATRVIPEYERLRDGNTAGHLTLGDGDDARTYDAAVTDVSDVHDRHIGSIVTFHDVSRYVRQRQRLEVLNRVLRHNIRTETNVIHGYAERFGDSDAGRIVQERAARIEAVGEKGRQAVELFERTREEHTGRPLAGILDDCVTRVRESHPDVDVSYDPPPADVVVSSALSAVFDNLIENAARHNEGDERHVTVETRPDAEEVSVVVADDGPGIDAQETDVIRDGGESALRHGSGLGLWIVRWGTEIAGGRAEFDDREPTGTAVTVTVPRLDAPSGE</sequence>
<evidence type="ECO:0000313" key="10">
    <source>
        <dbReference type="EMBL" id="GGM68813.1"/>
    </source>
</evidence>
<dbReference type="InterPro" id="IPR004358">
    <property type="entry name" value="Sig_transdc_His_kin-like_C"/>
</dbReference>
<dbReference type="InterPro" id="IPR036890">
    <property type="entry name" value="HATPase_C_sf"/>
</dbReference>
<evidence type="ECO:0000313" key="12">
    <source>
        <dbReference type="Proteomes" id="UP000614609"/>
    </source>
</evidence>
<dbReference type="GO" id="GO:0006355">
    <property type="term" value="P:regulation of DNA-templated transcription"/>
    <property type="evidence" value="ECO:0007669"/>
    <property type="project" value="InterPro"/>
</dbReference>
<evidence type="ECO:0000256" key="5">
    <source>
        <dbReference type="ARBA" id="ARBA00022777"/>
    </source>
</evidence>
<keyword evidence="6" id="KW-0067">ATP-binding</keyword>
<dbReference type="InterPro" id="IPR013767">
    <property type="entry name" value="PAS_fold"/>
</dbReference>
<dbReference type="Gene3D" id="3.30.450.20">
    <property type="entry name" value="PAS domain"/>
    <property type="match status" value="1"/>
</dbReference>
<dbReference type="PANTHER" id="PTHR44936">
    <property type="entry name" value="SENSOR PROTEIN CREC"/>
    <property type="match status" value="1"/>
</dbReference>
<evidence type="ECO:0000256" key="4">
    <source>
        <dbReference type="ARBA" id="ARBA00022741"/>
    </source>
</evidence>
<dbReference type="InterPro" id="IPR031621">
    <property type="entry name" value="HisKA_7TM"/>
</dbReference>
<dbReference type="SMART" id="SM00091">
    <property type="entry name" value="PAS"/>
    <property type="match status" value="1"/>
</dbReference>
<feature type="transmembrane region" description="Helical" evidence="7">
    <location>
        <begin position="63"/>
        <end position="85"/>
    </location>
</feature>
<feature type="transmembrane region" description="Helical" evidence="7">
    <location>
        <begin position="140"/>
        <end position="163"/>
    </location>
</feature>
<feature type="domain" description="PAS" evidence="9">
    <location>
        <begin position="232"/>
        <end position="277"/>
    </location>
</feature>
<dbReference type="GO" id="GO:0005524">
    <property type="term" value="F:ATP binding"/>
    <property type="evidence" value="ECO:0007669"/>
    <property type="project" value="UniProtKB-KW"/>
</dbReference>
<feature type="transmembrane region" description="Helical" evidence="7">
    <location>
        <begin position="6"/>
        <end position="23"/>
    </location>
</feature>
<organism evidence="10 12">
    <name type="scientific">Halarchaeum rubridurum</name>
    <dbReference type="NCBI Taxonomy" id="489911"/>
    <lineage>
        <taxon>Archaea</taxon>
        <taxon>Methanobacteriati</taxon>
        <taxon>Methanobacteriota</taxon>
        <taxon>Stenosarchaea group</taxon>
        <taxon>Halobacteria</taxon>
        <taxon>Halobacteriales</taxon>
        <taxon>Halobacteriaceae</taxon>
    </lineage>
</organism>
<feature type="transmembrane region" description="Helical" evidence="7">
    <location>
        <begin position="30"/>
        <end position="51"/>
    </location>
</feature>
<evidence type="ECO:0000256" key="2">
    <source>
        <dbReference type="ARBA" id="ARBA00012438"/>
    </source>
</evidence>
<dbReference type="EMBL" id="BMOO01000004">
    <property type="protein sequence ID" value="GGM68813.1"/>
    <property type="molecule type" value="Genomic_DNA"/>
</dbReference>
<protein>
    <recommendedName>
        <fullName evidence="2">histidine kinase</fullName>
        <ecNumber evidence="2">2.7.13.3</ecNumber>
    </recommendedName>
</protein>
<dbReference type="InterPro" id="IPR003594">
    <property type="entry name" value="HATPase_dom"/>
</dbReference>
<keyword evidence="7" id="KW-0812">Transmembrane</keyword>
<feature type="transmembrane region" description="Helical" evidence="7">
    <location>
        <begin position="97"/>
        <end position="120"/>
    </location>
</feature>
<dbReference type="Pfam" id="PF16927">
    <property type="entry name" value="HisKA_7TM"/>
    <property type="match status" value="1"/>
</dbReference>
<evidence type="ECO:0000256" key="1">
    <source>
        <dbReference type="ARBA" id="ARBA00000085"/>
    </source>
</evidence>
<dbReference type="OrthoDB" id="327291at2157"/>
<dbReference type="AlphaFoldDB" id="A0A830G0B2"/>
<dbReference type="InterPro" id="IPR035965">
    <property type="entry name" value="PAS-like_dom_sf"/>
</dbReference>
<comment type="caution">
    <text evidence="10">The sequence shown here is derived from an EMBL/GenBank/DDBJ whole genome shotgun (WGS) entry which is preliminary data.</text>
</comment>
<dbReference type="PROSITE" id="PS50109">
    <property type="entry name" value="HIS_KIN"/>
    <property type="match status" value="1"/>
</dbReference>
<dbReference type="SMART" id="SM00387">
    <property type="entry name" value="HATPase_c"/>
    <property type="match status" value="1"/>
</dbReference>
<dbReference type="PROSITE" id="PS50112">
    <property type="entry name" value="PAS"/>
    <property type="match status" value="1"/>
</dbReference>
<dbReference type="Pfam" id="PF02518">
    <property type="entry name" value="HATPase_c"/>
    <property type="match status" value="1"/>
</dbReference>
<evidence type="ECO:0000259" key="8">
    <source>
        <dbReference type="PROSITE" id="PS50109"/>
    </source>
</evidence>